<sequence length="412" mass="48414">MSAMDIDSDVSTVLATIRLELDQSELVSIFYRLEDYYERKLWHQLTQVLDELYFENPEFITFELKNKVYSLFISQFQTKLNPIKIIDFLLESYEPNEILTRLQDLRAQFVNSLQKEHNFKDAQDPEFLKIVQDDEALIYVDLQIARYDLILKKIDEAEQILKQLEKAKFQELNNDLNPRINAAYYLAKCELYKLQENYNEFYKNGLLYLSSTTSLNDKEEKVKLCYELCIAALLGDSVYNFGELILHDILKVIATPDLQYNWLYHLVQNLNSGNLQEFNKWLTVAFEKSPFLKHQEQFLNQKIRIMALLELISVKSSSSAMDKTLTFDEICKFTGTNKKDVELLMIKCFSLKLIRGYIDQVEETLTVTWLQPRILNLDQVKTLYNHLTQWDKRVDLLAKTVYESGGTIWAGV</sequence>
<organism evidence="5 6">
    <name type="scientific">Lodderomyces elongisporus (strain ATCC 11503 / CBS 2605 / JCM 1781 / NBRC 1676 / NRRL YB-4239)</name>
    <name type="common">Yeast</name>
    <name type="synonym">Saccharomyces elongisporus</name>
    <dbReference type="NCBI Taxonomy" id="379508"/>
    <lineage>
        <taxon>Eukaryota</taxon>
        <taxon>Fungi</taxon>
        <taxon>Dikarya</taxon>
        <taxon>Ascomycota</taxon>
        <taxon>Saccharomycotina</taxon>
        <taxon>Pichiomycetes</taxon>
        <taxon>Debaryomycetaceae</taxon>
        <taxon>Candida/Lodderomyces clade</taxon>
        <taxon>Lodderomyces</taxon>
    </lineage>
</organism>
<dbReference type="PANTHER" id="PTHR10539:SF0">
    <property type="entry name" value="26S PROTEASOME NON-ATPASE REGULATORY SUBUNIT 13"/>
    <property type="match status" value="1"/>
</dbReference>
<reference evidence="5 6" key="1">
    <citation type="journal article" date="2009" name="Nature">
        <title>Evolution of pathogenicity and sexual reproduction in eight Candida genomes.</title>
        <authorList>
            <person name="Butler G."/>
            <person name="Rasmussen M.D."/>
            <person name="Lin M.F."/>
            <person name="Santos M.A."/>
            <person name="Sakthikumar S."/>
            <person name="Munro C.A."/>
            <person name="Rheinbay E."/>
            <person name="Grabherr M."/>
            <person name="Forche A."/>
            <person name="Reedy J.L."/>
            <person name="Agrafioti I."/>
            <person name="Arnaud M.B."/>
            <person name="Bates S."/>
            <person name="Brown A.J."/>
            <person name="Brunke S."/>
            <person name="Costanzo M.C."/>
            <person name="Fitzpatrick D.A."/>
            <person name="de Groot P.W."/>
            <person name="Harris D."/>
            <person name="Hoyer L.L."/>
            <person name="Hube B."/>
            <person name="Klis F.M."/>
            <person name="Kodira C."/>
            <person name="Lennard N."/>
            <person name="Logue M.E."/>
            <person name="Martin R."/>
            <person name="Neiman A.M."/>
            <person name="Nikolaou E."/>
            <person name="Quail M.A."/>
            <person name="Quinn J."/>
            <person name="Santos M.C."/>
            <person name="Schmitzberger F.F."/>
            <person name="Sherlock G."/>
            <person name="Shah P."/>
            <person name="Silverstein K.A."/>
            <person name="Skrzypek M.S."/>
            <person name="Soll D."/>
            <person name="Staggs R."/>
            <person name="Stansfield I."/>
            <person name="Stumpf M.P."/>
            <person name="Sudbery P.E."/>
            <person name="Srikantha T."/>
            <person name="Zeng Q."/>
            <person name="Berman J."/>
            <person name="Berriman M."/>
            <person name="Heitman J."/>
            <person name="Gow N.A."/>
            <person name="Lorenz M.C."/>
            <person name="Birren B.W."/>
            <person name="Kellis M."/>
            <person name="Cuomo C.A."/>
        </authorList>
    </citation>
    <scope>NUCLEOTIDE SEQUENCE [LARGE SCALE GENOMIC DNA]</scope>
    <source>
        <strain evidence="6">ATCC 11503 / BCRC 21390 / CBS 2605 / JCM 1781 / NBRC 1676 / NRRL YB-4239</strain>
    </source>
</reference>
<dbReference type="VEuPathDB" id="FungiDB:LELG_01143"/>
<evidence type="ECO:0000256" key="2">
    <source>
        <dbReference type="ARBA" id="ARBA00022942"/>
    </source>
</evidence>
<name>A5DUV7_LODEL</name>
<keyword evidence="6" id="KW-1185">Reference proteome</keyword>
<dbReference type="KEGG" id="lel:PVL30_001111"/>
<dbReference type="GO" id="GO:0005634">
    <property type="term" value="C:nucleus"/>
    <property type="evidence" value="ECO:0007669"/>
    <property type="project" value="EnsemblFungi"/>
</dbReference>
<dbReference type="OrthoDB" id="1093at2759"/>
<dbReference type="GO" id="GO:0043161">
    <property type="term" value="P:proteasome-mediated ubiquitin-dependent protein catabolic process"/>
    <property type="evidence" value="ECO:0007669"/>
    <property type="project" value="EnsemblFungi"/>
</dbReference>
<comment type="similarity">
    <text evidence="1">Belongs to the proteasome subunit S11 family.</text>
</comment>
<dbReference type="InParanoid" id="A5DUV7"/>
<dbReference type="InterPro" id="IPR054179">
    <property type="entry name" value="PSD13_N"/>
</dbReference>
<accession>A5DUV7</accession>
<dbReference type="GO" id="GO:0043248">
    <property type="term" value="P:proteasome assembly"/>
    <property type="evidence" value="ECO:0007669"/>
    <property type="project" value="EnsemblFungi"/>
</dbReference>
<dbReference type="GO" id="GO:0005198">
    <property type="term" value="F:structural molecule activity"/>
    <property type="evidence" value="ECO:0007669"/>
    <property type="project" value="EnsemblFungi"/>
</dbReference>
<dbReference type="eggNOG" id="KOG2908">
    <property type="taxonomic scope" value="Eukaryota"/>
</dbReference>
<dbReference type="SMART" id="SM00088">
    <property type="entry name" value="PINT"/>
    <property type="match status" value="1"/>
</dbReference>
<evidence type="ECO:0000313" key="6">
    <source>
        <dbReference type="Proteomes" id="UP000001996"/>
    </source>
</evidence>
<dbReference type="InterPro" id="IPR035298">
    <property type="entry name" value="PSMD13"/>
</dbReference>
<dbReference type="Pfam" id="PF01399">
    <property type="entry name" value="PCI"/>
    <property type="match status" value="1"/>
</dbReference>
<dbReference type="FunCoup" id="A5DUV7">
    <property type="interactions" value="1316"/>
</dbReference>
<evidence type="ECO:0000256" key="3">
    <source>
        <dbReference type="SAM" id="Coils"/>
    </source>
</evidence>
<evidence type="ECO:0000259" key="4">
    <source>
        <dbReference type="PROSITE" id="PS50250"/>
    </source>
</evidence>
<proteinExistence type="inferred from homology"/>
<dbReference type="HOGENOM" id="CLU_042989_0_0_1"/>
<dbReference type="GO" id="GO:0005829">
    <property type="term" value="C:cytosol"/>
    <property type="evidence" value="ECO:0007669"/>
    <property type="project" value="EnsemblFungi"/>
</dbReference>
<feature type="coiled-coil region" evidence="3">
    <location>
        <begin position="147"/>
        <end position="174"/>
    </location>
</feature>
<dbReference type="InterPro" id="IPR036390">
    <property type="entry name" value="WH_DNA-bd_sf"/>
</dbReference>
<dbReference type="GO" id="GO:0034515">
    <property type="term" value="C:proteasome storage granule"/>
    <property type="evidence" value="ECO:0007669"/>
    <property type="project" value="EnsemblFungi"/>
</dbReference>
<keyword evidence="3" id="KW-0175">Coiled coil</keyword>
<feature type="domain" description="PCI" evidence="4">
    <location>
        <begin position="198"/>
        <end position="372"/>
    </location>
</feature>
<dbReference type="InterPro" id="IPR000717">
    <property type="entry name" value="PCI_dom"/>
</dbReference>
<dbReference type="Pfam" id="PF22037">
    <property type="entry name" value="PSD13_N"/>
    <property type="match status" value="1"/>
</dbReference>
<protein>
    <recommendedName>
        <fullName evidence="4">PCI domain-containing protein</fullName>
    </recommendedName>
</protein>
<dbReference type="GeneID" id="5235669"/>
<keyword evidence="2" id="KW-0647">Proteasome</keyword>
<evidence type="ECO:0000313" key="5">
    <source>
        <dbReference type="EMBL" id="EDK42965.1"/>
    </source>
</evidence>
<dbReference type="Proteomes" id="UP000001996">
    <property type="component" value="Unassembled WGS sequence"/>
</dbReference>
<dbReference type="PANTHER" id="PTHR10539">
    <property type="entry name" value="26S PROTEASOME NON-ATPASE REGULATORY SUBUNIT 13"/>
    <property type="match status" value="1"/>
</dbReference>
<evidence type="ECO:0000256" key="1">
    <source>
        <dbReference type="ARBA" id="ARBA00006207"/>
    </source>
</evidence>
<dbReference type="EMBL" id="CH981524">
    <property type="protein sequence ID" value="EDK42965.1"/>
    <property type="molecule type" value="Genomic_DNA"/>
</dbReference>
<dbReference type="OMA" id="SFEDYWE"/>
<dbReference type="STRING" id="379508.A5DUV7"/>
<dbReference type="AlphaFoldDB" id="A5DUV7"/>
<dbReference type="SUPFAM" id="SSF46785">
    <property type="entry name" value="Winged helix' DNA-binding domain"/>
    <property type="match status" value="1"/>
</dbReference>
<gene>
    <name evidence="5" type="ORF">LELG_01143</name>
</gene>
<dbReference type="GO" id="GO:0008541">
    <property type="term" value="C:proteasome regulatory particle, lid subcomplex"/>
    <property type="evidence" value="ECO:0007669"/>
    <property type="project" value="EnsemblFungi"/>
</dbReference>
<dbReference type="PROSITE" id="PS50250">
    <property type="entry name" value="PCI"/>
    <property type="match status" value="1"/>
</dbReference>